<dbReference type="RefSeq" id="XP_022295082.1">
    <property type="nucleotide sequence ID" value="XM_022439374.1"/>
</dbReference>
<comment type="function">
    <text evidence="12">Transposase-derived protein that may have nuclease activity. Does not have transposase activity.</text>
</comment>
<dbReference type="GO" id="GO:0046872">
    <property type="term" value="F:metal ion binding"/>
    <property type="evidence" value="ECO:0007669"/>
    <property type="project" value="UniProtKB-KW"/>
</dbReference>
<dbReference type="KEGG" id="cvn:111105205"/>
<evidence type="ECO:0000256" key="5">
    <source>
        <dbReference type="ARBA" id="ARBA00015519"/>
    </source>
</evidence>
<dbReference type="GO" id="GO:0005634">
    <property type="term" value="C:nucleus"/>
    <property type="evidence" value="ECO:0007669"/>
    <property type="project" value="UniProtKB-SubCell"/>
</dbReference>
<dbReference type="InterPro" id="IPR027806">
    <property type="entry name" value="HARBI1_dom"/>
</dbReference>
<organism evidence="14 15">
    <name type="scientific">Crassostrea virginica</name>
    <name type="common">Eastern oyster</name>
    <dbReference type="NCBI Taxonomy" id="6565"/>
    <lineage>
        <taxon>Eukaryota</taxon>
        <taxon>Metazoa</taxon>
        <taxon>Spiralia</taxon>
        <taxon>Lophotrochozoa</taxon>
        <taxon>Mollusca</taxon>
        <taxon>Bivalvia</taxon>
        <taxon>Autobranchia</taxon>
        <taxon>Pteriomorphia</taxon>
        <taxon>Ostreida</taxon>
        <taxon>Ostreoidea</taxon>
        <taxon>Ostreidae</taxon>
        <taxon>Crassostrea</taxon>
    </lineage>
</organism>
<reference evidence="15" key="1">
    <citation type="submission" date="2025-08" db="UniProtKB">
        <authorList>
            <consortium name="RefSeq"/>
        </authorList>
    </citation>
    <scope>IDENTIFICATION</scope>
    <source>
        <tissue evidence="15">Whole sample</tissue>
    </source>
</reference>
<dbReference type="Proteomes" id="UP000694844">
    <property type="component" value="Chromosome 7"/>
</dbReference>
<evidence type="ECO:0000256" key="6">
    <source>
        <dbReference type="ARBA" id="ARBA00022490"/>
    </source>
</evidence>
<evidence type="ECO:0000256" key="3">
    <source>
        <dbReference type="ARBA" id="ARBA00004496"/>
    </source>
</evidence>
<accession>A0A8B8AUU5</accession>
<comment type="similarity">
    <text evidence="4">Belongs to the HARBI1 family.</text>
</comment>
<dbReference type="GeneID" id="111105205"/>
<comment type="subcellular location">
    <subcellularLocation>
        <location evidence="3">Cytoplasm</location>
    </subcellularLocation>
    <subcellularLocation>
        <location evidence="2">Nucleus</location>
    </subcellularLocation>
</comment>
<keyword evidence="6" id="KW-0963">Cytoplasm</keyword>
<dbReference type="Pfam" id="PF13359">
    <property type="entry name" value="DDE_Tnp_4"/>
    <property type="match status" value="1"/>
</dbReference>
<dbReference type="PANTHER" id="PTHR22930">
    <property type="match status" value="1"/>
</dbReference>
<evidence type="ECO:0000256" key="2">
    <source>
        <dbReference type="ARBA" id="ARBA00004123"/>
    </source>
</evidence>
<name>A0A8B8AUU5_CRAVI</name>
<dbReference type="PRINTS" id="PR02086">
    <property type="entry name" value="PUTNUCHARBI1"/>
</dbReference>
<keyword evidence="10" id="KW-0539">Nucleus</keyword>
<evidence type="ECO:0000313" key="15">
    <source>
        <dbReference type="RefSeq" id="XP_022295082.1"/>
    </source>
</evidence>
<dbReference type="AlphaFoldDB" id="A0A8B8AUU5"/>
<feature type="domain" description="DDE Tnp4" evidence="13">
    <location>
        <begin position="147"/>
        <end position="298"/>
    </location>
</feature>
<evidence type="ECO:0000256" key="12">
    <source>
        <dbReference type="ARBA" id="ARBA00045850"/>
    </source>
</evidence>
<gene>
    <name evidence="15" type="primary">LOC111105205</name>
</gene>
<dbReference type="OrthoDB" id="6050692at2759"/>
<evidence type="ECO:0000256" key="11">
    <source>
        <dbReference type="ARBA" id="ARBA00030126"/>
    </source>
</evidence>
<evidence type="ECO:0000256" key="10">
    <source>
        <dbReference type="ARBA" id="ARBA00023242"/>
    </source>
</evidence>
<keyword evidence="14" id="KW-1185">Reference proteome</keyword>
<dbReference type="InterPro" id="IPR026103">
    <property type="entry name" value="HARBI1_animal"/>
</dbReference>
<evidence type="ECO:0000256" key="7">
    <source>
        <dbReference type="ARBA" id="ARBA00022722"/>
    </source>
</evidence>
<evidence type="ECO:0000256" key="4">
    <source>
        <dbReference type="ARBA" id="ARBA00006958"/>
    </source>
</evidence>
<evidence type="ECO:0000256" key="8">
    <source>
        <dbReference type="ARBA" id="ARBA00022723"/>
    </source>
</evidence>
<protein>
    <recommendedName>
        <fullName evidence="5">Putative nuclease HARBI1</fullName>
    </recommendedName>
    <alternativeName>
        <fullName evidence="11">Harbinger transposase-derived nuclease</fullName>
    </alternativeName>
</protein>
<sequence length="348" mass="39456">MALIQAIIGENKIRKNRIFRDRLNPLDAYDDHEFLLRYRMTRQCLMDIIDIVRADVMHETKRSNALTPEEQTFAAIRYYATGSFQQVIGDIMGFSQPSVSRSVKRVSTALSNIAGQIIKFPMDNRQMQYVKEGFMNEFKFPNVLGCVDGSLIPIKAPSSREDVYICRKGYHALNVQGICDSRKKFTNLIVKYPGSAHDAFIWSQSGVQTFLSQNQQSGYLLGDQAYPLKPFLLTPVRDPRTPAEELFNKQHQRTRKVIEDTFGRWKCRWLMLHKFGGAITVELTTAVKAIISTGVLHNICENKGIPLPEDENVVLTEDEEGEDNAAPGGQDVVEGQAVRARLIRAHFT</sequence>
<dbReference type="PANTHER" id="PTHR22930:SF85">
    <property type="entry name" value="GH03217P-RELATED"/>
    <property type="match status" value="1"/>
</dbReference>
<dbReference type="GO" id="GO:0016787">
    <property type="term" value="F:hydrolase activity"/>
    <property type="evidence" value="ECO:0007669"/>
    <property type="project" value="UniProtKB-KW"/>
</dbReference>
<evidence type="ECO:0000256" key="1">
    <source>
        <dbReference type="ARBA" id="ARBA00001968"/>
    </source>
</evidence>
<keyword evidence="8" id="KW-0479">Metal-binding</keyword>
<comment type="cofactor">
    <cofactor evidence="1">
        <name>a divalent metal cation</name>
        <dbReference type="ChEBI" id="CHEBI:60240"/>
    </cofactor>
</comment>
<proteinExistence type="inferred from homology"/>
<dbReference type="GO" id="GO:0004518">
    <property type="term" value="F:nuclease activity"/>
    <property type="evidence" value="ECO:0007669"/>
    <property type="project" value="UniProtKB-KW"/>
</dbReference>
<dbReference type="InterPro" id="IPR045249">
    <property type="entry name" value="HARBI1-like"/>
</dbReference>
<evidence type="ECO:0000259" key="13">
    <source>
        <dbReference type="Pfam" id="PF13359"/>
    </source>
</evidence>
<evidence type="ECO:0000256" key="9">
    <source>
        <dbReference type="ARBA" id="ARBA00022801"/>
    </source>
</evidence>
<evidence type="ECO:0000313" key="14">
    <source>
        <dbReference type="Proteomes" id="UP000694844"/>
    </source>
</evidence>
<keyword evidence="9" id="KW-0378">Hydrolase</keyword>
<dbReference type="GO" id="GO:0005737">
    <property type="term" value="C:cytoplasm"/>
    <property type="evidence" value="ECO:0007669"/>
    <property type="project" value="UniProtKB-SubCell"/>
</dbReference>
<keyword evidence="7" id="KW-0540">Nuclease</keyword>